<protein>
    <submittedName>
        <fullName evidence="1">Uncharacterized protein</fullName>
    </submittedName>
</protein>
<evidence type="ECO:0000313" key="1">
    <source>
        <dbReference type="EMBL" id="EEN53786.1"/>
    </source>
</evidence>
<dbReference type="EMBL" id="GG666571">
    <property type="protein sequence ID" value="EEN53786.1"/>
    <property type="molecule type" value="Genomic_DNA"/>
</dbReference>
<gene>
    <name evidence="1" type="ORF">BRAFLDRAFT_77323</name>
</gene>
<dbReference type="AlphaFoldDB" id="C3Z187"/>
<dbReference type="InParanoid" id="C3Z187"/>
<name>C3Z187_BRAFL</name>
<organism>
    <name type="scientific">Branchiostoma floridae</name>
    <name type="common">Florida lancelet</name>
    <name type="synonym">Amphioxus</name>
    <dbReference type="NCBI Taxonomy" id="7739"/>
    <lineage>
        <taxon>Eukaryota</taxon>
        <taxon>Metazoa</taxon>
        <taxon>Chordata</taxon>
        <taxon>Cephalochordata</taxon>
        <taxon>Leptocardii</taxon>
        <taxon>Amphioxiformes</taxon>
        <taxon>Branchiostomatidae</taxon>
        <taxon>Branchiostoma</taxon>
    </lineage>
</organism>
<sequence length="219" mass="24699">MEEAGQKLTAFKDVVHLGKNVRTRVTMAPKGTRCSQDETRSGQTTTNIEMSVSFLKNRSREIACTKMGRRNLKKKYPTFDVTLPSGRTLTMSMSEIPSGDAAGITASFEESCRELAEVVCNPGEDVAKKTSIKTTNPLFNQQLQDMCDYDEENEAEKRQRQLELQWGEENRILGALEMLFDSPDKLIREFLQIFPLNTVAATAEQGEQWLNDKHVNTAQ</sequence>
<proteinExistence type="predicted"/>
<accession>C3Z187</accession>
<reference evidence="1" key="1">
    <citation type="journal article" date="2008" name="Nature">
        <title>The amphioxus genome and the evolution of the chordate karyotype.</title>
        <authorList>
            <consortium name="US DOE Joint Genome Institute (JGI-PGF)"/>
            <person name="Putnam N.H."/>
            <person name="Butts T."/>
            <person name="Ferrier D.E.K."/>
            <person name="Furlong R.F."/>
            <person name="Hellsten U."/>
            <person name="Kawashima T."/>
            <person name="Robinson-Rechavi M."/>
            <person name="Shoguchi E."/>
            <person name="Terry A."/>
            <person name="Yu J.-K."/>
            <person name="Benito-Gutierrez E.L."/>
            <person name="Dubchak I."/>
            <person name="Garcia-Fernandez J."/>
            <person name="Gibson-Brown J.J."/>
            <person name="Grigoriev I.V."/>
            <person name="Horton A.C."/>
            <person name="de Jong P.J."/>
            <person name="Jurka J."/>
            <person name="Kapitonov V.V."/>
            <person name="Kohara Y."/>
            <person name="Kuroki Y."/>
            <person name="Lindquist E."/>
            <person name="Lucas S."/>
            <person name="Osoegawa K."/>
            <person name="Pennacchio L.A."/>
            <person name="Salamov A.A."/>
            <person name="Satou Y."/>
            <person name="Sauka-Spengler T."/>
            <person name="Schmutz J."/>
            <person name="Shin-I T."/>
            <person name="Toyoda A."/>
            <person name="Bronner-Fraser M."/>
            <person name="Fujiyama A."/>
            <person name="Holland L.Z."/>
            <person name="Holland P.W.H."/>
            <person name="Satoh N."/>
            <person name="Rokhsar D.S."/>
        </authorList>
    </citation>
    <scope>NUCLEOTIDE SEQUENCE [LARGE SCALE GENOMIC DNA]</scope>
    <source>
        <strain evidence="1">S238N-H82</strain>
        <tissue evidence="1">Testes</tissue>
    </source>
</reference>